<keyword evidence="4" id="KW-1185">Reference proteome</keyword>
<keyword evidence="2" id="KW-0812">Transmembrane</keyword>
<feature type="transmembrane region" description="Helical" evidence="2">
    <location>
        <begin position="141"/>
        <end position="167"/>
    </location>
</feature>
<feature type="transmembrane region" description="Helical" evidence="2">
    <location>
        <begin position="33"/>
        <end position="52"/>
    </location>
</feature>
<dbReference type="Proteomes" id="UP000612585">
    <property type="component" value="Unassembled WGS sequence"/>
</dbReference>
<sequence>MTDVGTARQSPPSATNQPLQFGDGPLSRAAANVYTVLVVGLFLVLATLPGLVPLALLDRDVSNLPLVALCAVPFGPALSAAVYALHHRRNDITDLAPAAAFVRGYRVNVRGALALWLPALAWLTVVAVTLANFAAAGVPGWWAVLLVVIAAAVTMWGVLALVVTSLFDFRIRDVARLAAFFLGAEPRVTVGVAALLFVAVGVTLLLSEVVLLLAAPLFVLALVRTCAPMIGRIKAEFTE</sequence>
<dbReference type="AlphaFoldDB" id="A0A8J3Z3H9"/>
<evidence type="ECO:0000313" key="3">
    <source>
        <dbReference type="EMBL" id="GIJ54591.1"/>
    </source>
</evidence>
<comment type="caution">
    <text evidence="3">The sequence shown here is derived from an EMBL/GenBank/DDBJ whole genome shotgun (WGS) entry which is preliminary data.</text>
</comment>
<reference evidence="3" key="1">
    <citation type="submission" date="2021-01" db="EMBL/GenBank/DDBJ databases">
        <title>Whole genome shotgun sequence of Virgisporangium aurantiacum NBRC 16421.</title>
        <authorList>
            <person name="Komaki H."/>
            <person name="Tamura T."/>
        </authorList>
    </citation>
    <scope>NUCLEOTIDE SEQUENCE</scope>
    <source>
        <strain evidence="3">NBRC 16421</strain>
    </source>
</reference>
<name>A0A8J3Z3H9_9ACTN</name>
<keyword evidence="2" id="KW-0472">Membrane</keyword>
<evidence type="ECO:0008006" key="5">
    <source>
        <dbReference type="Google" id="ProtNLM"/>
    </source>
</evidence>
<evidence type="ECO:0000256" key="2">
    <source>
        <dbReference type="SAM" id="Phobius"/>
    </source>
</evidence>
<feature type="transmembrane region" description="Helical" evidence="2">
    <location>
        <begin position="64"/>
        <end position="85"/>
    </location>
</feature>
<feature type="transmembrane region" description="Helical" evidence="2">
    <location>
        <begin position="113"/>
        <end position="135"/>
    </location>
</feature>
<evidence type="ECO:0000256" key="1">
    <source>
        <dbReference type="SAM" id="MobiDB-lite"/>
    </source>
</evidence>
<dbReference type="RefSeq" id="WP_203989883.1">
    <property type="nucleotide sequence ID" value="NZ_BOPG01000012.1"/>
</dbReference>
<feature type="region of interest" description="Disordered" evidence="1">
    <location>
        <begin position="1"/>
        <end position="20"/>
    </location>
</feature>
<evidence type="ECO:0000313" key="4">
    <source>
        <dbReference type="Proteomes" id="UP000612585"/>
    </source>
</evidence>
<feature type="transmembrane region" description="Helical" evidence="2">
    <location>
        <begin position="212"/>
        <end position="231"/>
    </location>
</feature>
<keyword evidence="2" id="KW-1133">Transmembrane helix</keyword>
<accession>A0A8J3Z3H9</accession>
<protein>
    <recommendedName>
        <fullName evidence="5">DUF624 domain-containing protein</fullName>
    </recommendedName>
</protein>
<gene>
    <name evidence="3" type="ORF">Vau01_021070</name>
</gene>
<proteinExistence type="predicted"/>
<organism evidence="3 4">
    <name type="scientific">Virgisporangium aurantiacum</name>
    <dbReference type="NCBI Taxonomy" id="175570"/>
    <lineage>
        <taxon>Bacteria</taxon>
        <taxon>Bacillati</taxon>
        <taxon>Actinomycetota</taxon>
        <taxon>Actinomycetes</taxon>
        <taxon>Micromonosporales</taxon>
        <taxon>Micromonosporaceae</taxon>
        <taxon>Virgisporangium</taxon>
    </lineage>
</organism>
<dbReference type="EMBL" id="BOPG01000012">
    <property type="protein sequence ID" value="GIJ54591.1"/>
    <property type="molecule type" value="Genomic_DNA"/>
</dbReference>
<feature type="compositionally biased region" description="Polar residues" evidence="1">
    <location>
        <begin position="7"/>
        <end position="19"/>
    </location>
</feature>